<evidence type="ECO:0000256" key="7">
    <source>
        <dbReference type="SAM" id="Phobius"/>
    </source>
</evidence>
<dbReference type="Proteomes" id="UP001295444">
    <property type="component" value="Chromosome 01"/>
</dbReference>
<keyword evidence="4 5" id="KW-1015">Disulfide bond</keyword>
<feature type="domain" description="Sushi" evidence="8">
    <location>
        <begin position="650"/>
        <end position="710"/>
    </location>
</feature>
<keyword evidence="2" id="KW-0732">Signal</keyword>
<sequence>MATQCEGHTTDCYTDGRLILSLLPCLNLLPLQPTSHMLLKEMRIPKQKNRGPTHYESRHPSIPTTVPTESTPITPTVIQSEPVTTTQGDECEKIQAIQESISNCTSTPEEWTKYLQIQYLYLQIENLKTFLCQQLVVTKSRHAHCVVCQESGHNVMQYGDDLTSVQCENSQPYATVAHQEVHRYVAIGEPNIIQLLQSAFIMKSKLTPAVRSYCVTLICLMVFITGANGDCVKPPRFDYAVLTTASQYDDTFTTGQSVQYSCVPGYIKISNDNVRVCQADSTWSTPSTPFCQLRKCSSPPDILHGTSEYEDVTFGSIVTYKCDEGYRFINKNTRECQADGTWSGELPICEVQICPPPNAITDGDYDPKKDEYEYLNAVTYKCNKDLTLVGAGSIFCTAFGNWSNVEPQCKVVSCADPNVPNSERTSGFNGPYTLNSAITFKCKSGFVMVGSDSVRCNVQSQWEPQLPLCSLECPTPNVQNAKKLTGLTGPYTLNSSVTFECNKGFIMTGSSSVICNDKGQWDPQLPTCQIECPTPNVENAKKLTGLTGPYIFKSTVTFECNKAFIMTGSSSVTCNDKGQWEPQLPTCQKIECPTPNVQNAEKLTGLTGPYTLNSSVTFECNKGFIMTGSSFVTCNDKGQWDPQLPTCHSKCSHPVVQNANIVPGSTVSGPHIWNSSVTFQCTGDFTMSGSATVKCDVNGAWQPALPVCEESSSVGAIVGGIVGAIVIIGILGAGIYCYCRKKGNYNDTSSNNQTHVDQASKNSIHYKNQTQEIDGC</sequence>
<feature type="disulfide bond" evidence="5">
    <location>
        <begin position="322"/>
        <end position="349"/>
    </location>
</feature>
<evidence type="ECO:0000259" key="8">
    <source>
        <dbReference type="PROSITE" id="PS50923"/>
    </source>
</evidence>
<dbReference type="AlphaFoldDB" id="A0AAD1R081"/>
<feature type="domain" description="Sushi" evidence="8">
    <location>
        <begin position="352"/>
        <end position="411"/>
    </location>
</feature>
<evidence type="ECO:0000256" key="6">
    <source>
        <dbReference type="SAM" id="MobiDB-lite"/>
    </source>
</evidence>
<dbReference type="PANTHER" id="PTHR45656">
    <property type="entry name" value="PROTEIN CBR-CLEC-78"/>
    <property type="match status" value="1"/>
</dbReference>
<evidence type="ECO:0000313" key="10">
    <source>
        <dbReference type="Proteomes" id="UP001295444"/>
    </source>
</evidence>
<keyword evidence="3" id="KW-0677">Repeat</keyword>
<evidence type="ECO:0000313" key="9">
    <source>
        <dbReference type="EMBL" id="CAH2220987.1"/>
    </source>
</evidence>
<dbReference type="FunFam" id="2.10.70.10:FF:000014">
    <property type="entry name" value="Membrane cofactor protein"/>
    <property type="match status" value="4"/>
</dbReference>
<accession>A0AAD1R081</accession>
<feature type="region of interest" description="Disordered" evidence="6">
    <location>
        <begin position="47"/>
        <end position="74"/>
    </location>
</feature>
<keyword evidence="7" id="KW-0812">Transmembrane</keyword>
<keyword evidence="10" id="KW-1185">Reference proteome</keyword>
<keyword evidence="1 5" id="KW-0768">Sushi</keyword>
<feature type="domain" description="Sushi" evidence="8">
    <location>
        <begin position="531"/>
        <end position="589"/>
    </location>
</feature>
<dbReference type="PROSITE" id="PS50923">
    <property type="entry name" value="SUSHI"/>
    <property type="match status" value="8"/>
</dbReference>
<organism evidence="9 10">
    <name type="scientific">Pelobates cultripes</name>
    <name type="common">Western spadefoot toad</name>
    <dbReference type="NCBI Taxonomy" id="61616"/>
    <lineage>
        <taxon>Eukaryota</taxon>
        <taxon>Metazoa</taxon>
        <taxon>Chordata</taxon>
        <taxon>Craniata</taxon>
        <taxon>Vertebrata</taxon>
        <taxon>Euteleostomi</taxon>
        <taxon>Amphibia</taxon>
        <taxon>Batrachia</taxon>
        <taxon>Anura</taxon>
        <taxon>Pelobatoidea</taxon>
        <taxon>Pelobatidae</taxon>
        <taxon>Pelobates</taxon>
    </lineage>
</organism>
<dbReference type="EMBL" id="OW240912">
    <property type="protein sequence ID" value="CAH2220987.1"/>
    <property type="molecule type" value="Genomic_DNA"/>
</dbReference>
<feature type="disulfide bond" evidence="5">
    <location>
        <begin position="501"/>
        <end position="528"/>
    </location>
</feature>
<dbReference type="Gene3D" id="1.20.5.3730">
    <property type="match status" value="1"/>
</dbReference>
<evidence type="ECO:0000256" key="3">
    <source>
        <dbReference type="ARBA" id="ARBA00022737"/>
    </source>
</evidence>
<name>A0AAD1R081_PELCU</name>
<reference evidence="9" key="1">
    <citation type="submission" date="2022-03" db="EMBL/GenBank/DDBJ databases">
        <authorList>
            <person name="Alioto T."/>
            <person name="Alioto T."/>
            <person name="Gomez Garrido J."/>
        </authorList>
    </citation>
    <scope>NUCLEOTIDE SEQUENCE</scope>
</reference>
<feature type="disulfide bond" evidence="5">
    <location>
        <begin position="620"/>
        <end position="647"/>
    </location>
</feature>
<feature type="transmembrane region" description="Helical" evidence="7">
    <location>
        <begin position="714"/>
        <end position="739"/>
    </location>
</feature>
<keyword evidence="7" id="KW-1133">Transmembrane helix</keyword>
<feature type="disulfide bond" evidence="5">
    <location>
        <begin position="442"/>
        <end position="469"/>
    </location>
</feature>
<evidence type="ECO:0000256" key="2">
    <source>
        <dbReference type="ARBA" id="ARBA00022729"/>
    </source>
</evidence>
<feature type="domain" description="Sushi" evidence="8">
    <location>
        <begin position="471"/>
        <end position="530"/>
    </location>
</feature>
<feature type="domain" description="Sushi" evidence="8">
    <location>
        <begin position="590"/>
        <end position="649"/>
    </location>
</feature>
<feature type="disulfide bond" evidence="5">
    <location>
        <begin position="560"/>
        <end position="587"/>
    </location>
</feature>
<proteinExistence type="predicted"/>
<dbReference type="SUPFAM" id="SSF57535">
    <property type="entry name" value="Complement control module/SCR domain"/>
    <property type="match status" value="8"/>
</dbReference>
<dbReference type="SMART" id="SM00032">
    <property type="entry name" value="CCP"/>
    <property type="match status" value="8"/>
</dbReference>
<evidence type="ECO:0000256" key="1">
    <source>
        <dbReference type="ARBA" id="ARBA00022659"/>
    </source>
</evidence>
<dbReference type="Gene3D" id="2.10.70.10">
    <property type="entry name" value="Complement Module, domain 1"/>
    <property type="match status" value="8"/>
</dbReference>
<dbReference type="PANTHER" id="PTHR45656:SF4">
    <property type="entry name" value="PROTEIN CBR-CLEC-78"/>
    <property type="match status" value="1"/>
</dbReference>
<dbReference type="CDD" id="cd00033">
    <property type="entry name" value="CCP"/>
    <property type="match status" value="8"/>
</dbReference>
<feature type="disulfide bond" evidence="5">
    <location>
        <begin position="382"/>
        <end position="409"/>
    </location>
</feature>
<dbReference type="InterPro" id="IPR035976">
    <property type="entry name" value="Sushi/SCR/CCP_sf"/>
</dbReference>
<protein>
    <recommendedName>
        <fullName evidence="8">Sushi domain-containing protein</fullName>
    </recommendedName>
</protein>
<comment type="caution">
    <text evidence="5">Lacks conserved residue(s) required for the propagation of feature annotation.</text>
</comment>
<feature type="domain" description="Sushi" evidence="8">
    <location>
        <begin position="229"/>
        <end position="293"/>
    </location>
</feature>
<keyword evidence="7" id="KW-0472">Membrane</keyword>
<gene>
    <name evidence="9" type="ORF">PECUL_23A051312</name>
</gene>
<dbReference type="InterPro" id="IPR051277">
    <property type="entry name" value="SEZ6_CSMD_C4BPB_Regulators"/>
</dbReference>
<evidence type="ECO:0000256" key="4">
    <source>
        <dbReference type="ARBA" id="ARBA00023157"/>
    </source>
</evidence>
<feature type="domain" description="Sushi" evidence="8">
    <location>
        <begin position="412"/>
        <end position="469"/>
    </location>
</feature>
<feature type="compositionally biased region" description="Polar residues" evidence="6">
    <location>
        <begin position="62"/>
        <end position="74"/>
    </location>
</feature>
<evidence type="ECO:0000256" key="5">
    <source>
        <dbReference type="PROSITE-ProRule" id="PRU00302"/>
    </source>
</evidence>
<dbReference type="InterPro" id="IPR000436">
    <property type="entry name" value="Sushi_SCR_CCP_dom"/>
</dbReference>
<feature type="disulfide bond" evidence="5">
    <location>
        <begin position="681"/>
        <end position="708"/>
    </location>
</feature>
<dbReference type="Pfam" id="PF00084">
    <property type="entry name" value="Sushi"/>
    <property type="match status" value="8"/>
</dbReference>
<feature type="domain" description="Sushi" evidence="8">
    <location>
        <begin position="294"/>
        <end position="351"/>
    </location>
</feature>